<keyword evidence="4" id="KW-1185">Reference proteome</keyword>
<feature type="transmembrane region" description="Helical" evidence="2">
    <location>
        <begin position="41"/>
        <end position="63"/>
    </location>
</feature>
<comment type="caution">
    <text evidence="3">The sequence shown here is derived from an EMBL/GenBank/DDBJ whole genome shotgun (WGS) entry which is preliminary data.</text>
</comment>
<dbReference type="EMBL" id="JAZAVJ010000115">
    <property type="protein sequence ID" value="KAK7413944.1"/>
    <property type="molecule type" value="Genomic_DNA"/>
</dbReference>
<evidence type="ECO:0000256" key="2">
    <source>
        <dbReference type="SAM" id="Phobius"/>
    </source>
</evidence>
<dbReference type="Proteomes" id="UP001498476">
    <property type="component" value="Unassembled WGS sequence"/>
</dbReference>
<organism evidence="3 4">
    <name type="scientific">Neonectria punicea</name>
    <dbReference type="NCBI Taxonomy" id="979145"/>
    <lineage>
        <taxon>Eukaryota</taxon>
        <taxon>Fungi</taxon>
        <taxon>Dikarya</taxon>
        <taxon>Ascomycota</taxon>
        <taxon>Pezizomycotina</taxon>
        <taxon>Sordariomycetes</taxon>
        <taxon>Hypocreomycetidae</taxon>
        <taxon>Hypocreales</taxon>
        <taxon>Nectriaceae</taxon>
        <taxon>Neonectria</taxon>
    </lineage>
</organism>
<protein>
    <submittedName>
        <fullName evidence="3">Uncharacterized protein</fullName>
    </submittedName>
</protein>
<dbReference type="SUPFAM" id="SSF103473">
    <property type="entry name" value="MFS general substrate transporter"/>
    <property type="match status" value="1"/>
</dbReference>
<keyword evidence="2" id="KW-0812">Transmembrane</keyword>
<evidence type="ECO:0000256" key="1">
    <source>
        <dbReference type="SAM" id="MobiDB-lite"/>
    </source>
</evidence>
<feature type="transmembrane region" description="Helical" evidence="2">
    <location>
        <begin position="198"/>
        <end position="222"/>
    </location>
</feature>
<keyword evidence="2" id="KW-1133">Transmembrane helix</keyword>
<dbReference type="InterPro" id="IPR036259">
    <property type="entry name" value="MFS_trans_sf"/>
</dbReference>
<gene>
    <name evidence="3" type="ORF">QQX98_007213</name>
</gene>
<reference evidence="3 4" key="1">
    <citation type="journal article" date="2025" name="Microbiol. Resour. Announc.">
        <title>Draft genome sequences for Neonectria magnoliae and Neonectria punicea, canker pathogens of Liriodendron tulipifera and Acer saccharum in West Virginia.</title>
        <authorList>
            <person name="Petronek H.M."/>
            <person name="Kasson M.T."/>
            <person name="Metheny A.M."/>
            <person name="Stauder C.M."/>
            <person name="Lovett B."/>
            <person name="Lynch S.C."/>
            <person name="Garnas J.R."/>
            <person name="Kasson L.R."/>
            <person name="Stajich J.E."/>
        </authorList>
    </citation>
    <scope>NUCLEOTIDE SEQUENCE [LARGE SCALE GENOMIC DNA]</scope>
    <source>
        <strain evidence="3 4">NRRL 64653</strain>
    </source>
</reference>
<accession>A0ABR1GZ91</accession>
<sequence>MDPPSTEHRPEETTPLLASTGSQREGETEAIQRPPTSTVQYILSIGFPICVVLSILILAFLLAENLLNQYGATKFNYIDWTMEHAGQPLFWTSLSSIALSVVNMIYLKRTHKPLSAIFNAIFLVVLAGVVTLTVSDILGISQPTYCREHEDDYAPYSFPGDDSSPDDPQFNGLIRRPFEGSLEECKQWAPKIQAVRGILIYLAGFHAAILWPLFFAAMVDVIPVTQRFIKRVFATTSSKLGPGNISFEVSLKWGPPHRHEIAQHQFEDGITVQRRETEST</sequence>
<evidence type="ECO:0000313" key="4">
    <source>
        <dbReference type="Proteomes" id="UP001498476"/>
    </source>
</evidence>
<feature type="compositionally biased region" description="Basic and acidic residues" evidence="1">
    <location>
        <begin position="1"/>
        <end position="12"/>
    </location>
</feature>
<feature type="transmembrane region" description="Helical" evidence="2">
    <location>
        <begin position="89"/>
        <end position="107"/>
    </location>
</feature>
<proteinExistence type="predicted"/>
<feature type="region of interest" description="Disordered" evidence="1">
    <location>
        <begin position="1"/>
        <end position="32"/>
    </location>
</feature>
<evidence type="ECO:0000313" key="3">
    <source>
        <dbReference type="EMBL" id="KAK7413944.1"/>
    </source>
</evidence>
<keyword evidence="2" id="KW-0472">Membrane</keyword>
<feature type="transmembrane region" description="Helical" evidence="2">
    <location>
        <begin position="114"/>
        <end position="134"/>
    </location>
</feature>
<name>A0ABR1GZ91_9HYPO</name>